<accession>A0A239PJI6</accession>
<dbReference type="InterPro" id="IPR011335">
    <property type="entry name" value="Restrct_endonuc-II-like"/>
</dbReference>
<comment type="similarity">
    <text evidence="1 2">Belongs to the UPF0102 family.</text>
</comment>
<proteinExistence type="inferred from homology"/>
<dbReference type="InterPro" id="IPR011856">
    <property type="entry name" value="tRNA_endonuc-like_dom_sf"/>
</dbReference>
<evidence type="ECO:0000313" key="3">
    <source>
        <dbReference type="EMBL" id="SNT67971.1"/>
    </source>
</evidence>
<gene>
    <name evidence="3" type="ORF">SAMN06297382_0466</name>
</gene>
<keyword evidence="3" id="KW-0255">Endonuclease</keyword>
<evidence type="ECO:0000256" key="2">
    <source>
        <dbReference type="HAMAP-Rule" id="MF_00048"/>
    </source>
</evidence>
<dbReference type="OrthoDB" id="9812968at2"/>
<dbReference type="AlphaFoldDB" id="A0A239PJI6"/>
<evidence type="ECO:0000256" key="1">
    <source>
        <dbReference type="ARBA" id="ARBA00006738"/>
    </source>
</evidence>
<dbReference type="Pfam" id="PF02021">
    <property type="entry name" value="UPF0102"/>
    <property type="match status" value="1"/>
</dbReference>
<dbReference type="SUPFAM" id="SSF52980">
    <property type="entry name" value="Restriction endonuclease-like"/>
    <property type="match status" value="1"/>
</dbReference>
<keyword evidence="3" id="KW-0378">Hydrolase</keyword>
<dbReference type="Gene3D" id="3.40.1350.10">
    <property type="match status" value="1"/>
</dbReference>
<reference evidence="3 4" key="1">
    <citation type="submission" date="2017-07" db="EMBL/GenBank/DDBJ databases">
        <authorList>
            <person name="Sun Z.S."/>
            <person name="Albrecht U."/>
            <person name="Echele G."/>
            <person name="Lee C.C."/>
        </authorList>
    </citation>
    <scope>NUCLEOTIDE SEQUENCE [LARGE SCALE GENOMIC DNA]</scope>
    <source>
        <strain evidence="3 4">CGMCC 1.12710</strain>
    </source>
</reference>
<sequence>MRRPDAEARAAAERSGRRAELLAACLLTLKGFRILARRFRASGGEIDLVAKRGRLLVLVEVKARRSLDEAVFAVTPRARRRIARAGRAFVARAPGLADCAVRYDIVAVAGLRLRHLADAWRE</sequence>
<protein>
    <recommendedName>
        <fullName evidence="2">UPF0102 protein SAMN06297382_0466</fullName>
    </recommendedName>
</protein>
<dbReference type="HAMAP" id="MF_00048">
    <property type="entry name" value="UPF0102"/>
    <property type="match status" value="1"/>
</dbReference>
<dbReference type="PANTHER" id="PTHR34039:SF1">
    <property type="entry name" value="UPF0102 PROTEIN YRAN"/>
    <property type="match status" value="1"/>
</dbReference>
<evidence type="ECO:0000313" key="4">
    <source>
        <dbReference type="Proteomes" id="UP000198346"/>
    </source>
</evidence>
<organism evidence="3 4">
    <name type="scientific">Amphiplicatus metriothermophilus</name>
    <dbReference type="NCBI Taxonomy" id="1519374"/>
    <lineage>
        <taxon>Bacteria</taxon>
        <taxon>Pseudomonadati</taxon>
        <taxon>Pseudomonadota</taxon>
        <taxon>Alphaproteobacteria</taxon>
        <taxon>Parvularculales</taxon>
        <taxon>Parvularculaceae</taxon>
        <taxon>Amphiplicatus</taxon>
    </lineage>
</organism>
<name>A0A239PJI6_9PROT</name>
<dbReference type="RefSeq" id="WP_089410960.1">
    <property type="nucleotide sequence ID" value="NZ_FZQA01000001.1"/>
</dbReference>
<dbReference type="PANTHER" id="PTHR34039">
    <property type="entry name" value="UPF0102 PROTEIN YRAN"/>
    <property type="match status" value="1"/>
</dbReference>
<dbReference type="InterPro" id="IPR003509">
    <property type="entry name" value="UPF0102_YraN-like"/>
</dbReference>
<dbReference type="NCBIfam" id="NF009151">
    <property type="entry name" value="PRK12497.1-5"/>
    <property type="match status" value="1"/>
</dbReference>
<dbReference type="Proteomes" id="UP000198346">
    <property type="component" value="Unassembled WGS sequence"/>
</dbReference>
<keyword evidence="4" id="KW-1185">Reference proteome</keyword>
<dbReference type="GO" id="GO:0003676">
    <property type="term" value="F:nucleic acid binding"/>
    <property type="evidence" value="ECO:0007669"/>
    <property type="project" value="InterPro"/>
</dbReference>
<dbReference type="GO" id="GO:0004519">
    <property type="term" value="F:endonuclease activity"/>
    <property type="evidence" value="ECO:0007669"/>
    <property type="project" value="UniProtKB-KW"/>
</dbReference>
<dbReference type="EMBL" id="FZQA01000001">
    <property type="protein sequence ID" value="SNT67971.1"/>
    <property type="molecule type" value="Genomic_DNA"/>
</dbReference>
<keyword evidence="3" id="KW-0540">Nuclease</keyword>